<evidence type="ECO:0000256" key="4">
    <source>
        <dbReference type="ARBA" id="ARBA00022692"/>
    </source>
</evidence>
<organism evidence="10 11">
    <name type="scientific">Paractinoplanes deccanensis</name>
    <dbReference type="NCBI Taxonomy" id="113561"/>
    <lineage>
        <taxon>Bacteria</taxon>
        <taxon>Bacillati</taxon>
        <taxon>Actinomycetota</taxon>
        <taxon>Actinomycetes</taxon>
        <taxon>Micromonosporales</taxon>
        <taxon>Micromonosporaceae</taxon>
        <taxon>Paractinoplanes</taxon>
    </lineage>
</organism>
<dbReference type="InterPro" id="IPR006153">
    <property type="entry name" value="Cation/H_exchanger_TM"/>
</dbReference>
<evidence type="ECO:0000256" key="5">
    <source>
        <dbReference type="ARBA" id="ARBA00022989"/>
    </source>
</evidence>
<comment type="subcellular location">
    <subcellularLocation>
        <location evidence="1">Cell membrane</location>
        <topology evidence="1">Multi-pass membrane protein</topology>
    </subcellularLocation>
</comment>
<feature type="transmembrane region" description="Helical" evidence="8">
    <location>
        <begin position="235"/>
        <end position="259"/>
    </location>
</feature>
<keyword evidence="3" id="KW-0050">Antiport</keyword>
<feature type="domain" description="Cation/H+ exchanger transmembrane" evidence="9">
    <location>
        <begin position="9"/>
        <end position="387"/>
    </location>
</feature>
<dbReference type="Pfam" id="PF00999">
    <property type="entry name" value="Na_H_Exchanger"/>
    <property type="match status" value="1"/>
</dbReference>
<evidence type="ECO:0000259" key="9">
    <source>
        <dbReference type="Pfam" id="PF00999"/>
    </source>
</evidence>
<keyword evidence="11" id="KW-1185">Reference proteome</keyword>
<feature type="transmembrane region" description="Helical" evidence="8">
    <location>
        <begin position="29"/>
        <end position="48"/>
    </location>
</feature>
<keyword evidence="4 8" id="KW-0812">Transmembrane</keyword>
<reference evidence="10 11" key="1">
    <citation type="submission" date="2021-01" db="EMBL/GenBank/DDBJ databases">
        <title>Whole genome shotgun sequence of Actinoplanes deccanensis NBRC 13994.</title>
        <authorList>
            <person name="Komaki H."/>
            <person name="Tamura T."/>
        </authorList>
    </citation>
    <scope>NUCLEOTIDE SEQUENCE [LARGE SCALE GENOMIC DNA]</scope>
    <source>
        <strain evidence="10 11">NBRC 13994</strain>
    </source>
</reference>
<feature type="transmembrane region" description="Helical" evidence="8">
    <location>
        <begin position="156"/>
        <end position="174"/>
    </location>
</feature>
<evidence type="ECO:0000313" key="11">
    <source>
        <dbReference type="Proteomes" id="UP000609879"/>
    </source>
</evidence>
<feature type="transmembrane region" description="Helical" evidence="8">
    <location>
        <begin position="117"/>
        <end position="135"/>
    </location>
</feature>
<comment type="caution">
    <text evidence="10">The sequence shown here is derived from an EMBL/GenBank/DDBJ whole genome shotgun (WGS) entry which is preliminary data.</text>
</comment>
<evidence type="ECO:0000256" key="6">
    <source>
        <dbReference type="ARBA" id="ARBA00023065"/>
    </source>
</evidence>
<dbReference type="RefSeq" id="WP_203778090.1">
    <property type="nucleotide sequence ID" value="NZ_BAAABO010000040.1"/>
</dbReference>
<dbReference type="Proteomes" id="UP000609879">
    <property type="component" value="Unassembled WGS sequence"/>
</dbReference>
<feature type="transmembrane region" description="Helical" evidence="8">
    <location>
        <begin position="314"/>
        <end position="335"/>
    </location>
</feature>
<gene>
    <name evidence="10" type="ORF">Ade02nite_95250</name>
</gene>
<evidence type="ECO:0000256" key="1">
    <source>
        <dbReference type="ARBA" id="ARBA00004651"/>
    </source>
</evidence>
<evidence type="ECO:0000256" key="3">
    <source>
        <dbReference type="ARBA" id="ARBA00022449"/>
    </source>
</evidence>
<feature type="transmembrane region" description="Helical" evidence="8">
    <location>
        <begin position="194"/>
        <end position="214"/>
    </location>
</feature>
<dbReference type="PANTHER" id="PTHR32507">
    <property type="entry name" value="NA(+)/H(+) ANTIPORTER 1"/>
    <property type="match status" value="1"/>
</dbReference>
<evidence type="ECO:0000256" key="8">
    <source>
        <dbReference type="SAM" id="Phobius"/>
    </source>
</evidence>
<evidence type="ECO:0000313" key="10">
    <source>
        <dbReference type="EMBL" id="GID80884.1"/>
    </source>
</evidence>
<dbReference type="PANTHER" id="PTHR32507:SF8">
    <property type="entry name" value="CNH1P"/>
    <property type="match status" value="1"/>
</dbReference>
<evidence type="ECO:0000256" key="2">
    <source>
        <dbReference type="ARBA" id="ARBA00022448"/>
    </source>
</evidence>
<sequence>MIASLVVIVAVTGAWSLVAGRLERWHVRAPLVMVVAGIVTAIFTSAYVDTVNSTVAQHVAEVILAVLLFVDATEVRGGRLFGDEPGLAARALLIAMPLSLGLAVLIGWVLLPPSLSWAALLVIACIVVPIDLAPAESLVRDRLVPARVRELLNVESGYNDGIMSPVFLFALILAGTSSSADTPLEALGTAVPSAVKAILAGAGLGLLIAALMNLADRHGWTTGQSRRITVVAAPLLAYTATVAISGNGFVAAFVCGIAFRYLRHVRPRHHVKQRTQTPDLQLLEDTAAMATIAMWFYLGNAVVLTVRYGVSWQLAVYCLAVLTIVRVGPILLSLLGSTMTWRERLVVGAVGPRGTTSIVFGLLAFNDLPEGELAAIALATMTITVIASVLLHGPGAVAVGRLPERLRSGTSLVG</sequence>
<accession>A0ABQ3YLK3</accession>
<keyword evidence="7 8" id="KW-0472">Membrane</keyword>
<dbReference type="EMBL" id="BOMI01000210">
    <property type="protein sequence ID" value="GID80884.1"/>
    <property type="molecule type" value="Genomic_DNA"/>
</dbReference>
<feature type="transmembrane region" description="Helical" evidence="8">
    <location>
        <begin position="373"/>
        <end position="399"/>
    </location>
</feature>
<proteinExistence type="predicted"/>
<keyword evidence="5 8" id="KW-1133">Transmembrane helix</keyword>
<protein>
    <submittedName>
        <fullName evidence="10">Sodium/hydrogen exchanger</fullName>
    </submittedName>
</protein>
<feature type="transmembrane region" description="Helical" evidence="8">
    <location>
        <begin position="6"/>
        <end position="22"/>
    </location>
</feature>
<name>A0ABQ3YLK3_9ACTN</name>
<feature type="transmembrane region" description="Helical" evidence="8">
    <location>
        <begin position="287"/>
        <end position="307"/>
    </location>
</feature>
<evidence type="ECO:0000256" key="7">
    <source>
        <dbReference type="ARBA" id="ARBA00023136"/>
    </source>
</evidence>
<keyword evidence="2" id="KW-0813">Transport</keyword>
<feature type="transmembrane region" description="Helical" evidence="8">
    <location>
        <begin position="91"/>
        <end position="111"/>
    </location>
</feature>
<keyword evidence="6" id="KW-0406">Ion transport</keyword>